<reference evidence="1" key="1">
    <citation type="submission" date="2014-09" db="EMBL/GenBank/DDBJ databases">
        <authorList>
            <person name="Magalhaes I.L.F."/>
            <person name="Oliveira U."/>
            <person name="Santos F.R."/>
            <person name="Vidigal T.H.D.A."/>
            <person name="Brescovit A.D."/>
            <person name="Santos A.J."/>
        </authorList>
    </citation>
    <scope>NUCLEOTIDE SEQUENCE</scope>
    <source>
        <tissue evidence="1">Shoot tissue taken approximately 20 cm above the soil surface</tissue>
    </source>
</reference>
<proteinExistence type="predicted"/>
<accession>A0A0A9EEX4</accession>
<organism evidence="1">
    <name type="scientific">Arundo donax</name>
    <name type="common">Giant reed</name>
    <name type="synonym">Donax arundinaceus</name>
    <dbReference type="NCBI Taxonomy" id="35708"/>
    <lineage>
        <taxon>Eukaryota</taxon>
        <taxon>Viridiplantae</taxon>
        <taxon>Streptophyta</taxon>
        <taxon>Embryophyta</taxon>
        <taxon>Tracheophyta</taxon>
        <taxon>Spermatophyta</taxon>
        <taxon>Magnoliopsida</taxon>
        <taxon>Liliopsida</taxon>
        <taxon>Poales</taxon>
        <taxon>Poaceae</taxon>
        <taxon>PACMAD clade</taxon>
        <taxon>Arundinoideae</taxon>
        <taxon>Arundineae</taxon>
        <taxon>Arundo</taxon>
    </lineage>
</organism>
<reference evidence="1" key="2">
    <citation type="journal article" date="2015" name="Data Brief">
        <title>Shoot transcriptome of the giant reed, Arundo donax.</title>
        <authorList>
            <person name="Barrero R.A."/>
            <person name="Guerrero F.D."/>
            <person name="Moolhuijzen P."/>
            <person name="Goolsby J.A."/>
            <person name="Tidwell J."/>
            <person name="Bellgard S.E."/>
            <person name="Bellgard M.I."/>
        </authorList>
    </citation>
    <scope>NUCLEOTIDE SEQUENCE</scope>
    <source>
        <tissue evidence="1">Shoot tissue taken approximately 20 cm above the soil surface</tissue>
    </source>
</reference>
<name>A0A0A9EEX4_ARUDO</name>
<sequence>MAEMATMLASYDRLDMENGHGHAPYVGVCRSLCTTSLQITDMLRGYRI</sequence>
<protein>
    <submittedName>
        <fullName evidence="1">Uncharacterized protein</fullName>
    </submittedName>
</protein>
<evidence type="ECO:0000313" key="1">
    <source>
        <dbReference type="EMBL" id="JAD94567.1"/>
    </source>
</evidence>
<dbReference type="AlphaFoldDB" id="A0A0A9EEX4"/>
<dbReference type="EMBL" id="GBRH01203328">
    <property type="protein sequence ID" value="JAD94567.1"/>
    <property type="molecule type" value="Transcribed_RNA"/>
</dbReference>